<dbReference type="Proteomes" id="UP000619244">
    <property type="component" value="Unassembled WGS sequence"/>
</dbReference>
<evidence type="ECO:0000313" key="1">
    <source>
        <dbReference type="EMBL" id="GGY07464.1"/>
    </source>
</evidence>
<reference evidence="1" key="2">
    <citation type="submission" date="2020-09" db="EMBL/GenBank/DDBJ databases">
        <authorList>
            <person name="Sun Q."/>
            <person name="Ohkuma M."/>
        </authorList>
    </citation>
    <scope>NUCLEOTIDE SEQUENCE</scope>
    <source>
        <strain evidence="1">JCM 4790</strain>
    </source>
</reference>
<gene>
    <name evidence="1" type="ORF">GCM10010358_70740</name>
</gene>
<organism evidence="1 2">
    <name type="scientific">Streptomyces minutiscleroticus</name>
    <dbReference type="NCBI Taxonomy" id="68238"/>
    <lineage>
        <taxon>Bacteria</taxon>
        <taxon>Bacillati</taxon>
        <taxon>Actinomycetota</taxon>
        <taxon>Actinomycetes</taxon>
        <taxon>Kitasatosporales</taxon>
        <taxon>Streptomycetaceae</taxon>
        <taxon>Streptomyces</taxon>
    </lineage>
</organism>
<evidence type="ECO:0000313" key="2">
    <source>
        <dbReference type="Proteomes" id="UP000619244"/>
    </source>
</evidence>
<proteinExistence type="predicted"/>
<accession>A0A918NZK4</accession>
<protein>
    <submittedName>
        <fullName evidence="1">Transposase</fullName>
    </submittedName>
</protein>
<comment type="caution">
    <text evidence="1">The sequence shown here is derived from an EMBL/GenBank/DDBJ whole genome shotgun (WGS) entry which is preliminary data.</text>
</comment>
<dbReference type="EMBL" id="BMVU01000063">
    <property type="protein sequence ID" value="GGY07464.1"/>
    <property type="molecule type" value="Genomic_DNA"/>
</dbReference>
<name>A0A918NZK4_9ACTN</name>
<keyword evidence="2" id="KW-1185">Reference proteome</keyword>
<sequence>MALMSLDPTGKGRKRWTMRWKAPLNAFQIEFEGRLAPSNT</sequence>
<reference evidence="1" key="1">
    <citation type="journal article" date="2014" name="Int. J. Syst. Evol. Microbiol.">
        <title>Complete genome sequence of Corynebacterium casei LMG S-19264T (=DSM 44701T), isolated from a smear-ripened cheese.</title>
        <authorList>
            <consortium name="US DOE Joint Genome Institute (JGI-PGF)"/>
            <person name="Walter F."/>
            <person name="Albersmeier A."/>
            <person name="Kalinowski J."/>
            <person name="Ruckert C."/>
        </authorList>
    </citation>
    <scope>NUCLEOTIDE SEQUENCE</scope>
    <source>
        <strain evidence="1">JCM 4790</strain>
    </source>
</reference>
<dbReference type="AlphaFoldDB" id="A0A918NZK4"/>